<gene>
    <name evidence="7" type="ORF">A4R26_11620</name>
</gene>
<feature type="domain" description="Cytochrome c" evidence="6">
    <location>
        <begin position="161"/>
        <end position="257"/>
    </location>
</feature>
<evidence type="ECO:0000256" key="1">
    <source>
        <dbReference type="ARBA" id="ARBA00022617"/>
    </source>
</evidence>
<dbReference type="GO" id="GO:0020037">
    <property type="term" value="F:heme binding"/>
    <property type="evidence" value="ECO:0007669"/>
    <property type="project" value="InterPro"/>
</dbReference>
<evidence type="ECO:0000313" key="8">
    <source>
        <dbReference type="Proteomes" id="UP000192276"/>
    </source>
</evidence>
<proteinExistence type="predicted"/>
<dbReference type="InterPro" id="IPR036909">
    <property type="entry name" value="Cyt_c-like_dom_sf"/>
</dbReference>
<dbReference type="AlphaFoldDB" id="A0A1V9GAW9"/>
<dbReference type="GO" id="GO:0046872">
    <property type="term" value="F:metal ion binding"/>
    <property type="evidence" value="ECO:0007669"/>
    <property type="project" value="UniProtKB-KW"/>
</dbReference>
<dbReference type="SUPFAM" id="SSF46626">
    <property type="entry name" value="Cytochrome c"/>
    <property type="match status" value="1"/>
</dbReference>
<reference evidence="8" key="1">
    <citation type="submission" date="2016-04" db="EMBL/GenBank/DDBJ databases">
        <authorList>
            <person name="Chen L."/>
            <person name="Zhuang W."/>
            <person name="Wang G."/>
        </authorList>
    </citation>
    <scope>NUCLEOTIDE SEQUENCE [LARGE SCALE GENOMIC DNA]</scope>
    <source>
        <strain evidence="8">208</strain>
    </source>
</reference>
<name>A0A1V9GAW9_9BACT</name>
<dbReference type="PROSITE" id="PS51257">
    <property type="entry name" value="PROKAR_LIPOPROTEIN"/>
    <property type="match status" value="1"/>
</dbReference>
<keyword evidence="2 4" id="KW-0479">Metal-binding</keyword>
<dbReference type="EMBL" id="LWBP01000013">
    <property type="protein sequence ID" value="OQP67702.1"/>
    <property type="molecule type" value="Genomic_DNA"/>
</dbReference>
<keyword evidence="3 4" id="KW-0408">Iron</keyword>
<keyword evidence="8" id="KW-1185">Reference proteome</keyword>
<dbReference type="OrthoDB" id="619466at2"/>
<evidence type="ECO:0000259" key="6">
    <source>
        <dbReference type="PROSITE" id="PS51007"/>
    </source>
</evidence>
<dbReference type="RefSeq" id="WP_081160972.1">
    <property type="nucleotide sequence ID" value="NZ_LWBP01000013.1"/>
</dbReference>
<evidence type="ECO:0000313" key="7">
    <source>
        <dbReference type="EMBL" id="OQP67702.1"/>
    </source>
</evidence>
<evidence type="ECO:0000256" key="2">
    <source>
        <dbReference type="ARBA" id="ARBA00022723"/>
    </source>
</evidence>
<evidence type="ECO:0000256" key="5">
    <source>
        <dbReference type="SAM" id="SignalP"/>
    </source>
</evidence>
<comment type="caution">
    <text evidence="7">The sequence shown here is derived from an EMBL/GenBank/DDBJ whole genome shotgun (WGS) entry which is preliminary data.</text>
</comment>
<dbReference type="Pfam" id="PF00034">
    <property type="entry name" value="Cytochrom_C"/>
    <property type="match status" value="1"/>
</dbReference>
<dbReference type="Proteomes" id="UP000192276">
    <property type="component" value="Unassembled WGS sequence"/>
</dbReference>
<evidence type="ECO:0000256" key="4">
    <source>
        <dbReference type="PROSITE-ProRule" id="PRU00433"/>
    </source>
</evidence>
<accession>A0A1V9GAW9</accession>
<protein>
    <recommendedName>
        <fullName evidence="6">Cytochrome c domain-containing protein</fullName>
    </recommendedName>
</protein>
<dbReference type="Gene3D" id="1.10.760.10">
    <property type="entry name" value="Cytochrome c-like domain"/>
    <property type="match status" value="1"/>
</dbReference>
<sequence length="409" mass="45473">MKKPLLVICLLATVIYACNHGNNTLNKLLNTGRLPAETFVIDISRDTILTTQKGAQIRIPKKAISADDNIVKLEVKEAYSMRDIVKAGLTTQSDGQPLSSGGMMYINAVSKNNARITQKIFVATPTPYLEKSMQLFKGEVQADSTINWTAPTPLPQNPQLAALVKGEIMFQNNCAACHAIDKHFTGPALGGVMARVLPVVGDKAHLYEFIRNPAKVMQTESYFLCLKNQYGGVVMTAFPNLTDEELDAIHGYIENEYKRINPNYDINLAACYDSCRLYNEVAGKWKQIKASLEKETVDLAVEKKEASPDTTGTLQKVSPDNQESLYYQFTIEAFGWYNIDMMLRNKVEVIAGELTVHIKSTDENKLNLYLVIPSLKVFESGGSLENETGSYGFLPLTARSHCRRTLKLT</sequence>
<dbReference type="STRING" id="550983.A4R26_11620"/>
<feature type="chain" id="PRO_5012573967" description="Cytochrome c domain-containing protein" evidence="5">
    <location>
        <begin position="20"/>
        <end position="409"/>
    </location>
</feature>
<dbReference type="GO" id="GO:0009055">
    <property type="term" value="F:electron transfer activity"/>
    <property type="evidence" value="ECO:0007669"/>
    <property type="project" value="InterPro"/>
</dbReference>
<dbReference type="InterPro" id="IPR009056">
    <property type="entry name" value="Cyt_c-like_dom"/>
</dbReference>
<feature type="signal peptide" evidence="5">
    <location>
        <begin position="1"/>
        <end position="19"/>
    </location>
</feature>
<evidence type="ECO:0000256" key="3">
    <source>
        <dbReference type="ARBA" id="ARBA00023004"/>
    </source>
</evidence>
<keyword evidence="1 4" id="KW-0349">Heme</keyword>
<organism evidence="7 8">
    <name type="scientific">Niastella populi</name>
    <dbReference type="NCBI Taxonomy" id="550983"/>
    <lineage>
        <taxon>Bacteria</taxon>
        <taxon>Pseudomonadati</taxon>
        <taxon>Bacteroidota</taxon>
        <taxon>Chitinophagia</taxon>
        <taxon>Chitinophagales</taxon>
        <taxon>Chitinophagaceae</taxon>
        <taxon>Niastella</taxon>
    </lineage>
</organism>
<dbReference type="PROSITE" id="PS51007">
    <property type="entry name" value="CYTC"/>
    <property type="match status" value="1"/>
</dbReference>
<keyword evidence="5" id="KW-0732">Signal</keyword>